<dbReference type="AlphaFoldDB" id="A0A8E4F109"/>
<evidence type="ECO:0000256" key="2">
    <source>
        <dbReference type="ARBA" id="ARBA00004691"/>
    </source>
</evidence>
<keyword evidence="4 13" id="KW-0963">Cytoplasm</keyword>
<dbReference type="KEGG" id="ptf:PROFFT_A_06660"/>
<evidence type="ECO:0000256" key="7">
    <source>
        <dbReference type="ARBA" id="ARBA00022785"/>
    </source>
</evidence>
<name>A0A8E4F109_9ENTR</name>
<evidence type="ECO:0000256" key="14">
    <source>
        <dbReference type="SAM" id="Phobius"/>
    </source>
</evidence>
<keyword evidence="14" id="KW-1133">Transmembrane helix</keyword>
<proteinExistence type="inferred from homology"/>
<dbReference type="GO" id="GO:0005737">
    <property type="term" value="C:cytoplasm"/>
    <property type="evidence" value="ECO:0007669"/>
    <property type="project" value="UniProtKB-SubCell"/>
</dbReference>
<dbReference type="Pfam" id="PF02547">
    <property type="entry name" value="Queuosine_synth"/>
    <property type="match status" value="1"/>
</dbReference>
<dbReference type="FunFam" id="3.40.1780.10:FF:000001">
    <property type="entry name" value="S-adenosylmethionine:tRNA ribosyltransferase-isomerase"/>
    <property type="match status" value="1"/>
</dbReference>
<comment type="pathway">
    <text evidence="2 13">tRNA modification; tRNA-queuosine biosynthesis.</text>
</comment>
<gene>
    <name evidence="13 15" type="primary">queA</name>
    <name evidence="15" type="ORF">PROFFT_A_06660</name>
</gene>
<evidence type="ECO:0000256" key="11">
    <source>
        <dbReference type="ARBA" id="ARBA00069325"/>
    </source>
</evidence>
<dbReference type="GO" id="GO:0051075">
    <property type="term" value="F:S-adenosylmethionine:tRNA ribosyltransferase-isomerase activity"/>
    <property type="evidence" value="ECO:0007669"/>
    <property type="project" value="UniProtKB-EC"/>
</dbReference>
<keyword evidence="14" id="KW-0812">Transmembrane</keyword>
<reference evidence="15" key="1">
    <citation type="submission" date="2020-10" db="EMBL/GenBank/DDBJ databases">
        <authorList>
            <person name="Szabo G."/>
        </authorList>
    </citation>
    <scope>NUCLEOTIDE SEQUENCE</scope>
    <source>
        <strain evidence="15">PROFFT</strain>
    </source>
</reference>
<evidence type="ECO:0000256" key="5">
    <source>
        <dbReference type="ARBA" id="ARBA00022679"/>
    </source>
</evidence>
<dbReference type="HAMAP" id="MF_00113">
    <property type="entry name" value="QueA"/>
    <property type="match status" value="1"/>
</dbReference>
<dbReference type="Gene3D" id="3.40.1780.10">
    <property type="entry name" value="QueA-like"/>
    <property type="match status" value="1"/>
</dbReference>
<comment type="function">
    <text evidence="13">Transfers and isomerizes the ribose moiety from AdoMet to the 7-aminomethyl group of 7-deazaguanine (preQ1-tRNA) to give epoxyqueuosine (oQ-tRNA).</text>
</comment>
<evidence type="ECO:0000256" key="9">
    <source>
        <dbReference type="ARBA" id="ARBA00061210"/>
    </source>
</evidence>
<dbReference type="UniPathway" id="UPA00392"/>
<sequence length="357" mass="40211">MSIECRRRMRVSDFLFELPQNLIAQYPKKNRSSCRLLSMDGVTGELEHGIFTDILDKIKSGDLLILNNTRVIPARLFGHKASGGKIEVLIERLLDQTRVLAHVRASQPPKPGSKIILRDQRDEISAIMVARHNTLFELKFEDDRDVLTILKSAGHIPLPPYINRPDENIDRELYQTVYSTRPGAIAAPTAGLHFDKSLIQKLRAKGVKIVFLTLHIGAGTFQPVRTEIIEKHAMQSEYVEVPQEVVEAVLACKERGNRIVAVGSTSVRSLESAASAVNNQFIAPFLNETKLFIHPGYQYKVIDAMITNFHLPGSTLIMLVAAFAGYKNTMRAYKSAVEKAYNFFSYGDAMFITRRRR</sequence>
<dbReference type="InterPro" id="IPR036100">
    <property type="entry name" value="QueA_sf"/>
</dbReference>
<keyword evidence="15" id="KW-0328">Glycosyltransferase</keyword>
<dbReference type="FunFam" id="2.40.10.240:FF:000001">
    <property type="entry name" value="S-adenosylmethionine:tRNA ribosyltransferase-isomerase"/>
    <property type="match status" value="1"/>
</dbReference>
<keyword evidence="7 13" id="KW-0671">Queuosine biosynthesis</keyword>
<dbReference type="PANTHER" id="PTHR30307:SF0">
    <property type="entry name" value="S-ADENOSYLMETHIONINE:TRNA RIBOSYLTRANSFERASE-ISOMERASE"/>
    <property type="match status" value="1"/>
</dbReference>
<evidence type="ECO:0000256" key="4">
    <source>
        <dbReference type="ARBA" id="ARBA00022490"/>
    </source>
</evidence>
<keyword evidence="14" id="KW-0472">Membrane</keyword>
<keyword evidence="16" id="KW-1185">Reference proteome</keyword>
<keyword evidence="5 13" id="KW-0808">Transferase</keyword>
<dbReference type="Gene3D" id="2.40.10.240">
    <property type="entry name" value="QueA-like"/>
    <property type="match status" value="1"/>
</dbReference>
<evidence type="ECO:0000256" key="1">
    <source>
        <dbReference type="ARBA" id="ARBA00004496"/>
    </source>
</evidence>
<evidence type="ECO:0000256" key="10">
    <source>
        <dbReference type="ARBA" id="ARBA00066503"/>
    </source>
</evidence>
<dbReference type="GO" id="GO:0008616">
    <property type="term" value="P:tRNA queuosine(34) biosynthetic process"/>
    <property type="evidence" value="ECO:0007669"/>
    <property type="project" value="UniProtKB-UniRule"/>
</dbReference>
<comment type="similarity">
    <text evidence="9 13">Belongs to the QueA family.</text>
</comment>
<dbReference type="EMBL" id="LR890047">
    <property type="protein sequence ID" value="CAD6512916.1"/>
    <property type="molecule type" value="Genomic_DNA"/>
</dbReference>
<comment type="subunit">
    <text evidence="3 13">Monomer.</text>
</comment>
<evidence type="ECO:0000313" key="16">
    <source>
        <dbReference type="Proteomes" id="UP000683585"/>
    </source>
</evidence>
<dbReference type="InterPro" id="IPR003699">
    <property type="entry name" value="QueA"/>
</dbReference>
<feature type="transmembrane region" description="Helical" evidence="14">
    <location>
        <begin position="309"/>
        <end position="326"/>
    </location>
</feature>
<organism evidence="15 16">
    <name type="scientific">Candidatus Profftia tarda</name>
    <dbReference type="NCBI Taxonomy" id="1177216"/>
    <lineage>
        <taxon>Bacteria</taxon>
        <taxon>Pseudomonadati</taxon>
        <taxon>Pseudomonadota</taxon>
        <taxon>Gammaproteobacteria</taxon>
        <taxon>Enterobacterales</taxon>
        <taxon>Enterobacteriaceae</taxon>
        <taxon>Candidatus Profftia</taxon>
    </lineage>
</organism>
<evidence type="ECO:0000256" key="13">
    <source>
        <dbReference type="HAMAP-Rule" id="MF_00113"/>
    </source>
</evidence>
<comment type="subcellular location">
    <subcellularLocation>
        <location evidence="1 13">Cytoplasm</location>
    </subcellularLocation>
</comment>
<dbReference type="Proteomes" id="UP000683585">
    <property type="component" value="Chromosome"/>
</dbReference>
<dbReference type="InterPro" id="IPR042119">
    <property type="entry name" value="QueA_dom2"/>
</dbReference>
<protein>
    <recommendedName>
        <fullName evidence="11 13">S-adenosylmethionine:tRNA ribosyltransferase-isomerase</fullName>
        <ecNumber evidence="10 13">2.4.99.17</ecNumber>
    </recommendedName>
    <alternativeName>
        <fullName evidence="12 13">Queuosine biosynthesis protein QueA</fullName>
    </alternativeName>
</protein>
<dbReference type="InterPro" id="IPR042118">
    <property type="entry name" value="QueA_dom1"/>
</dbReference>
<dbReference type="SUPFAM" id="SSF111337">
    <property type="entry name" value="QueA-like"/>
    <property type="match status" value="1"/>
</dbReference>
<evidence type="ECO:0000256" key="3">
    <source>
        <dbReference type="ARBA" id="ARBA00011245"/>
    </source>
</evidence>
<evidence type="ECO:0000256" key="8">
    <source>
        <dbReference type="ARBA" id="ARBA00052751"/>
    </source>
</evidence>
<dbReference type="PANTHER" id="PTHR30307">
    <property type="entry name" value="S-ADENOSYLMETHIONINE:TRNA RIBOSYLTRANSFERASE-ISOMERASE"/>
    <property type="match status" value="1"/>
</dbReference>
<evidence type="ECO:0000313" key="15">
    <source>
        <dbReference type="EMBL" id="CAD6512916.1"/>
    </source>
</evidence>
<comment type="catalytic activity">
    <reaction evidence="8 13">
        <text>7-aminomethyl-7-carbaguanosine(34) in tRNA + S-adenosyl-L-methionine = epoxyqueuosine(34) in tRNA + adenine + L-methionine + 2 H(+)</text>
        <dbReference type="Rhea" id="RHEA:32155"/>
        <dbReference type="Rhea" id="RHEA-COMP:10342"/>
        <dbReference type="Rhea" id="RHEA-COMP:18582"/>
        <dbReference type="ChEBI" id="CHEBI:15378"/>
        <dbReference type="ChEBI" id="CHEBI:16708"/>
        <dbReference type="ChEBI" id="CHEBI:57844"/>
        <dbReference type="ChEBI" id="CHEBI:59789"/>
        <dbReference type="ChEBI" id="CHEBI:82833"/>
        <dbReference type="ChEBI" id="CHEBI:194443"/>
        <dbReference type="EC" id="2.4.99.17"/>
    </reaction>
</comment>
<dbReference type="NCBIfam" id="NF001140">
    <property type="entry name" value="PRK00147.1"/>
    <property type="match status" value="1"/>
</dbReference>
<dbReference type="NCBIfam" id="TIGR00113">
    <property type="entry name" value="queA"/>
    <property type="match status" value="1"/>
</dbReference>
<keyword evidence="6 13" id="KW-0949">S-adenosyl-L-methionine</keyword>
<evidence type="ECO:0000256" key="12">
    <source>
        <dbReference type="ARBA" id="ARBA00076160"/>
    </source>
</evidence>
<evidence type="ECO:0000256" key="6">
    <source>
        <dbReference type="ARBA" id="ARBA00022691"/>
    </source>
</evidence>
<accession>A0A8E4F109</accession>
<dbReference type="EC" id="2.4.99.17" evidence="10 13"/>